<dbReference type="EMBL" id="CP118108">
    <property type="protein sequence ID" value="WDI04698.1"/>
    <property type="molecule type" value="Genomic_DNA"/>
</dbReference>
<dbReference type="InterPro" id="IPR001347">
    <property type="entry name" value="SIS_dom"/>
</dbReference>
<dbReference type="Proteomes" id="UP001220962">
    <property type="component" value="Chromosome"/>
</dbReference>
<dbReference type="Gene3D" id="3.40.50.10490">
    <property type="entry name" value="Glucose-6-phosphate isomerase like protein, domain 1"/>
    <property type="match status" value="1"/>
</dbReference>
<keyword evidence="3" id="KW-0804">Transcription</keyword>
<dbReference type="SUPFAM" id="SSF53697">
    <property type="entry name" value="SIS domain"/>
    <property type="match status" value="1"/>
</dbReference>
<evidence type="ECO:0000256" key="1">
    <source>
        <dbReference type="ARBA" id="ARBA00023015"/>
    </source>
</evidence>
<keyword evidence="8" id="KW-1185">Reference proteome</keyword>
<reference evidence="5 8" key="1">
    <citation type="submission" date="2023-02" db="EMBL/GenBank/DDBJ databases">
        <title>Pathogen: clinical or host-associated sample.</title>
        <authorList>
            <person name="Hergert J."/>
            <person name="Casey R."/>
            <person name="Wagner J."/>
            <person name="Young E.L."/>
            <person name="Oakeson K.F."/>
        </authorList>
    </citation>
    <scope>NUCLEOTIDE SEQUENCE</scope>
    <source>
        <strain evidence="6 8">2022CK-00829</strain>
        <strain evidence="5">2022CK-00830</strain>
    </source>
</reference>
<feature type="domain" description="HTH rpiR-type" evidence="4">
    <location>
        <begin position="1"/>
        <end position="73"/>
    </location>
</feature>
<gene>
    <name evidence="5" type="ORF">PUW23_12730</name>
    <name evidence="6" type="ORF">PUW25_12395</name>
</gene>
<dbReference type="Pfam" id="PF01418">
    <property type="entry name" value="HTH_6"/>
    <property type="match status" value="1"/>
</dbReference>
<dbReference type="InterPro" id="IPR035472">
    <property type="entry name" value="RpiR-like_SIS"/>
</dbReference>
<dbReference type="Gene3D" id="1.10.10.10">
    <property type="entry name" value="Winged helix-like DNA-binding domain superfamily/Winged helix DNA-binding domain"/>
    <property type="match status" value="1"/>
</dbReference>
<keyword evidence="1" id="KW-0805">Transcription regulation</keyword>
<evidence type="ECO:0000256" key="3">
    <source>
        <dbReference type="ARBA" id="ARBA00023163"/>
    </source>
</evidence>
<keyword evidence="2" id="KW-0238">DNA-binding</keyword>
<proteinExistence type="predicted"/>
<evidence type="ECO:0000259" key="4">
    <source>
        <dbReference type="PROSITE" id="PS51071"/>
    </source>
</evidence>
<dbReference type="RefSeq" id="WP_047911752.1">
    <property type="nucleotide sequence ID" value="NZ_CP118101.1"/>
</dbReference>
<dbReference type="GO" id="GO:0003677">
    <property type="term" value="F:DNA binding"/>
    <property type="evidence" value="ECO:0007669"/>
    <property type="project" value="UniProtKB-KW"/>
</dbReference>
<evidence type="ECO:0000313" key="8">
    <source>
        <dbReference type="Proteomes" id="UP001221519"/>
    </source>
</evidence>
<dbReference type="GO" id="GO:0097367">
    <property type="term" value="F:carbohydrate derivative binding"/>
    <property type="evidence" value="ECO:0007669"/>
    <property type="project" value="InterPro"/>
</dbReference>
<dbReference type="CDD" id="cd05013">
    <property type="entry name" value="SIS_RpiR"/>
    <property type="match status" value="1"/>
</dbReference>
<evidence type="ECO:0000313" key="6">
    <source>
        <dbReference type="EMBL" id="WDI04698.1"/>
    </source>
</evidence>
<dbReference type="PROSITE" id="PS51071">
    <property type="entry name" value="HTH_RPIR"/>
    <property type="match status" value="1"/>
</dbReference>
<evidence type="ECO:0000313" key="7">
    <source>
        <dbReference type="Proteomes" id="UP001220962"/>
    </source>
</evidence>
<organism evidence="5 7">
    <name type="scientific">Paenibacillus urinalis</name>
    <dbReference type="NCBI Taxonomy" id="521520"/>
    <lineage>
        <taxon>Bacteria</taxon>
        <taxon>Bacillati</taxon>
        <taxon>Bacillota</taxon>
        <taxon>Bacilli</taxon>
        <taxon>Bacillales</taxon>
        <taxon>Paenibacillaceae</taxon>
        <taxon>Paenibacillus</taxon>
    </lineage>
</organism>
<dbReference type="Proteomes" id="UP001221519">
    <property type="component" value="Chromosome"/>
</dbReference>
<evidence type="ECO:0000256" key="2">
    <source>
        <dbReference type="ARBA" id="ARBA00023125"/>
    </source>
</evidence>
<dbReference type="PANTHER" id="PTHR30514">
    <property type="entry name" value="GLUCOKINASE"/>
    <property type="match status" value="1"/>
</dbReference>
<dbReference type="InterPro" id="IPR009057">
    <property type="entry name" value="Homeodomain-like_sf"/>
</dbReference>
<sequence length="276" mass="31612">MYEEWGKKHFSTNQRLLADFIQRNEQRILYMTEQEIAEEVGISIASVSRFWKSVGYVNAKQFKAKLRFRLESAPAVKLEETMSKIDGLPLPQTLLSTIHQHLDETCKRLDSEVLNEASEAIRQARQIFVFAPGPCISLAELFAFRLRRFGLQIQIMAASGHELLETLMHAGPDDVLLVFGFVQLQPEIEVILDYAEEAGYRVILITDRLVYPRASQADLVLYAGRGEVWEFHSMIGPVFVIENLILNVGLAMNEESLGKLRHLQQLRARYHSKLPR</sequence>
<accession>A0AAX3MUG4</accession>
<evidence type="ECO:0000313" key="5">
    <source>
        <dbReference type="EMBL" id="WDH80434.1"/>
    </source>
</evidence>
<dbReference type="Pfam" id="PF01380">
    <property type="entry name" value="SIS"/>
    <property type="match status" value="1"/>
</dbReference>
<dbReference type="GO" id="GO:1901135">
    <property type="term" value="P:carbohydrate derivative metabolic process"/>
    <property type="evidence" value="ECO:0007669"/>
    <property type="project" value="InterPro"/>
</dbReference>
<dbReference type="InterPro" id="IPR036388">
    <property type="entry name" value="WH-like_DNA-bd_sf"/>
</dbReference>
<dbReference type="AlphaFoldDB" id="A0AAX3MUG4"/>
<protein>
    <submittedName>
        <fullName evidence="5">MurR/RpiR family transcriptional regulator</fullName>
    </submittedName>
</protein>
<dbReference type="InterPro" id="IPR046348">
    <property type="entry name" value="SIS_dom_sf"/>
</dbReference>
<dbReference type="GO" id="GO:0003700">
    <property type="term" value="F:DNA-binding transcription factor activity"/>
    <property type="evidence" value="ECO:0007669"/>
    <property type="project" value="InterPro"/>
</dbReference>
<dbReference type="EMBL" id="CP118101">
    <property type="protein sequence ID" value="WDH80434.1"/>
    <property type="molecule type" value="Genomic_DNA"/>
</dbReference>
<dbReference type="InterPro" id="IPR047640">
    <property type="entry name" value="RpiR-like"/>
</dbReference>
<name>A0AAX3MUG4_9BACL</name>
<dbReference type="SUPFAM" id="SSF46689">
    <property type="entry name" value="Homeodomain-like"/>
    <property type="match status" value="1"/>
</dbReference>
<dbReference type="InterPro" id="IPR000281">
    <property type="entry name" value="HTH_RpiR"/>
</dbReference>